<keyword evidence="2" id="KW-1185">Reference proteome</keyword>
<accession>A0A834TZ15</accession>
<reference evidence="1" key="1">
    <citation type="submission" date="2020-09" db="EMBL/GenBank/DDBJ databases">
        <title>Genome-Enabled Discovery of Anthraquinone Biosynthesis in Senna tora.</title>
        <authorList>
            <person name="Kang S.-H."/>
            <person name="Pandey R.P."/>
            <person name="Lee C.-M."/>
            <person name="Sim J.-S."/>
            <person name="Jeong J.-T."/>
            <person name="Choi B.-S."/>
            <person name="Jung M."/>
            <person name="Ginzburg D."/>
            <person name="Zhao K."/>
            <person name="Won S.Y."/>
            <person name="Oh T.-J."/>
            <person name="Yu Y."/>
            <person name="Kim N.-H."/>
            <person name="Lee O.R."/>
            <person name="Lee T.-H."/>
            <person name="Bashyal P."/>
            <person name="Kim T.-S."/>
            <person name="Lee W.-H."/>
            <person name="Kawkins C."/>
            <person name="Kim C.-K."/>
            <person name="Kim J.S."/>
            <person name="Ahn B.O."/>
            <person name="Rhee S.Y."/>
            <person name="Sohng J.K."/>
        </authorList>
    </citation>
    <scope>NUCLEOTIDE SEQUENCE</scope>
    <source>
        <tissue evidence="1">Leaf</tissue>
    </source>
</reference>
<dbReference type="EMBL" id="JAAIUW010000006">
    <property type="protein sequence ID" value="KAF7829231.1"/>
    <property type="molecule type" value="Genomic_DNA"/>
</dbReference>
<protein>
    <submittedName>
        <fullName evidence="1">Uncharacterized protein</fullName>
    </submittedName>
</protein>
<comment type="caution">
    <text evidence="1">The sequence shown here is derived from an EMBL/GenBank/DDBJ whole genome shotgun (WGS) entry which is preliminary data.</text>
</comment>
<dbReference type="Proteomes" id="UP000634136">
    <property type="component" value="Unassembled WGS sequence"/>
</dbReference>
<name>A0A834TZ15_9FABA</name>
<evidence type="ECO:0000313" key="2">
    <source>
        <dbReference type="Proteomes" id="UP000634136"/>
    </source>
</evidence>
<proteinExistence type="predicted"/>
<sequence length="30" mass="3381">MQLEGRRRAGVIFAIAKLPRSDVTFDSKAF</sequence>
<gene>
    <name evidence="1" type="ORF">G2W53_020395</name>
</gene>
<dbReference type="AlphaFoldDB" id="A0A834TZ15"/>
<evidence type="ECO:0000313" key="1">
    <source>
        <dbReference type="EMBL" id="KAF7829231.1"/>
    </source>
</evidence>
<organism evidence="1 2">
    <name type="scientific">Senna tora</name>
    <dbReference type="NCBI Taxonomy" id="362788"/>
    <lineage>
        <taxon>Eukaryota</taxon>
        <taxon>Viridiplantae</taxon>
        <taxon>Streptophyta</taxon>
        <taxon>Embryophyta</taxon>
        <taxon>Tracheophyta</taxon>
        <taxon>Spermatophyta</taxon>
        <taxon>Magnoliopsida</taxon>
        <taxon>eudicotyledons</taxon>
        <taxon>Gunneridae</taxon>
        <taxon>Pentapetalae</taxon>
        <taxon>rosids</taxon>
        <taxon>fabids</taxon>
        <taxon>Fabales</taxon>
        <taxon>Fabaceae</taxon>
        <taxon>Caesalpinioideae</taxon>
        <taxon>Cassia clade</taxon>
        <taxon>Senna</taxon>
    </lineage>
</organism>